<dbReference type="InterPro" id="IPR016066">
    <property type="entry name" value="A-D-PHexomutase_CS"/>
</dbReference>
<keyword evidence="3" id="KW-0597">Phosphoprotein</keyword>
<dbReference type="Gene3D" id="3.40.120.10">
    <property type="entry name" value="Alpha-D-Glucose-1,6-Bisphosphate, subunit A, domain 3"/>
    <property type="match status" value="3"/>
</dbReference>
<dbReference type="CDD" id="cd03089">
    <property type="entry name" value="PMM_PGM"/>
    <property type="match status" value="1"/>
</dbReference>
<evidence type="ECO:0000256" key="7">
    <source>
        <dbReference type="RuleBase" id="RU004326"/>
    </source>
</evidence>
<accession>A0A840RJV4</accession>
<dbReference type="Proteomes" id="UP000543030">
    <property type="component" value="Unassembled WGS sequence"/>
</dbReference>
<dbReference type="Pfam" id="PF02878">
    <property type="entry name" value="PGM_PMM_I"/>
    <property type="match status" value="1"/>
</dbReference>
<dbReference type="InterPro" id="IPR005844">
    <property type="entry name" value="A-D-PHexomutase_a/b/a-I"/>
</dbReference>
<dbReference type="GO" id="GO:0000287">
    <property type="term" value="F:magnesium ion binding"/>
    <property type="evidence" value="ECO:0007669"/>
    <property type="project" value="InterPro"/>
</dbReference>
<protein>
    <submittedName>
        <fullName evidence="12">Phosphomannomutase</fullName>
        <ecNumber evidence="12">5.4.2.8</ecNumber>
    </submittedName>
</protein>
<dbReference type="SUPFAM" id="SSF55957">
    <property type="entry name" value="Phosphoglucomutase, C-terminal domain"/>
    <property type="match status" value="1"/>
</dbReference>
<evidence type="ECO:0000256" key="1">
    <source>
        <dbReference type="ARBA" id="ARBA00001946"/>
    </source>
</evidence>
<comment type="cofactor">
    <cofactor evidence="1">
        <name>Mg(2+)</name>
        <dbReference type="ChEBI" id="CHEBI:18420"/>
    </cofactor>
</comment>
<dbReference type="InterPro" id="IPR016055">
    <property type="entry name" value="A-D-PHexomutase_a/b/a-I/II/III"/>
</dbReference>
<gene>
    <name evidence="12" type="ORF">HNQ50_003182</name>
</gene>
<dbReference type="Pfam" id="PF02879">
    <property type="entry name" value="PGM_PMM_II"/>
    <property type="match status" value="1"/>
</dbReference>
<dbReference type="RefSeq" id="WP_184102104.1">
    <property type="nucleotide sequence ID" value="NZ_JACHHN010000006.1"/>
</dbReference>
<dbReference type="InterPro" id="IPR036900">
    <property type="entry name" value="A-D-PHexomutase_C_sf"/>
</dbReference>
<dbReference type="PANTHER" id="PTHR43771:SF1">
    <property type="entry name" value="PHOSPHOMANNOMUTASE"/>
    <property type="match status" value="1"/>
</dbReference>
<evidence type="ECO:0000313" key="13">
    <source>
        <dbReference type="Proteomes" id="UP000543030"/>
    </source>
</evidence>
<dbReference type="Gene3D" id="3.30.310.50">
    <property type="entry name" value="Alpha-D-phosphohexomutase, C-terminal domain"/>
    <property type="match status" value="1"/>
</dbReference>
<dbReference type="PRINTS" id="PR00509">
    <property type="entry name" value="PGMPMM"/>
</dbReference>
<dbReference type="PROSITE" id="PS00710">
    <property type="entry name" value="PGM_PMM"/>
    <property type="match status" value="1"/>
</dbReference>
<keyword evidence="5 7" id="KW-0460">Magnesium</keyword>
<dbReference type="PANTHER" id="PTHR43771">
    <property type="entry name" value="PHOSPHOMANNOMUTASE"/>
    <property type="match status" value="1"/>
</dbReference>
<comment type="caution">
    <text evidence="12">The sequence shown here is derived from an EMBL/GenBank/DDBJ whole genome shotgun (WGS) entry which is preliminary data.</text>
</comment>
<name>A0A840RJV4_9NEIS</name>
<dbReference type="EC" id="5.4.2.8" evidence="12"/>
<feature type="domain" description="Alpha-D-phosphohexomutase alpha/beta/alpha" evidence="11">
    <location>
        <begin position="261"/>
        <end position="371"/>
    </location>
</feature>
<keyword evidence="6 12" id="KW-0413">Isomerase</keyword>
<dbReference type="GO" id="GO:0005975">
    <property type="term" value="P:carbohydrate metabolic process"/>
    <property type="evidence" value="ECO:0007669"/>
    <property type="project" value="InterPro"/>
</dbReference>
<evidence type="ECO:0000313" key="12">
    <source>
        <dbReference type="EMBL" id="MBB5192441.1"/>
    </source>
</evidence>
<proteinExistence type="inferred from homology"/>
<evidence type="ECO:0000259" key="9">
    <source>
        <dbReference type="Pfam" id="PF02878"/>
    </source>
</evidence>
<comment type="similarity">
    <text evidence="2 7">Belongs to the phosphohexose mutase family.</text>
</comment>
<dbReference type="GO" id="GO:0004615">
    <property type="term" value="F:phosphomannomutase activity"/>
    <property type="evidence" value="ECO:0007669"/>
    <property type="project" value="UniProtKB-EC"/>
</dbReference>
<sequence>MSSLRCFKAYDIRGRLGDELNEDIAYAIGRAYAQFLQAKRVVIGGDVRTSTPGLKTALANGLMDAGADVIDIGMTGTEEVYFAAFHLDVDGGIEVTASHNPIDYNGMKLVRRGARPISGDTGLREIQALAESRNFAPAIQRGGLARQSILDAYIQHLLGYVDLSALRPLKLVVNAGNGAAGHVVNALEAVLQRMQVPITFIKIHNEPDGTFPHGIPNPLLPECRADTANAVREHGADMGIAWDGDFDRCFLFDERGEFIEGYYIVGLLAAAFLALQPGSRIIHDPRLTWNTVDVVQQAGGIPVQSKTGHAFIKERMRQEDAVYGGEMSAHHYFRDFAYCDSGMIPWLLVCQLLSHTGQPLSALVADRIARFPSSGEINRKLADAPGAIAEVRRRYEPEALSVDETDGISLAFAEWRMNLRSSNTEPVIRLNVESRGNPALMQQRTDEILKVLDHFATTPEARTA</sequence>
<feature type="domain" description="Alpha-D-phosphohexomutase C-terminal" evidence="8">
    <location>
        <begin position="376"/>
        <end position="448"/>
    </location>
</feature>
<keyword evidence="13" id="KW-1185">Reference proteome</keyword>
<evidence type="ECO:0000259" key="8">
    <source>
        <dbReference type="Pfam" id="PF00408"/>
    </source>
</evidence>
<dbReference type="AlphaFoldDB" id="A0A840RJV4"/>
<organism evidence="12 13">
    <name type="scientific">Silvimonas terrae</name>
    <dbReference type="NCBI Taxonomy" id="300266"/>
    <lineage>
        <taxon>Bacteria</taxon>
        <taxon>Pseudomonadati</taxon>
        <taxon>Pseudomonadota</taxon>
        <taxon>Betaproteobacteria</taxon>
        <taxon>Neisseriales</taxon>
        <taxon>Chitinibacteraceae</taxon>
        <taxon>Silvimonas</taxon>
    </lineage>
</organism>
<evidence type="ECO:0000256" key="6">
    <source>
        <dbReference type="ARBA" id="ARBA00023235"/>
    </source>
</evidence>
<reference evidence="12 13" key="1">
    <citation type="submission" date="2020-08" db="EMBL/GenBank/DDBJ databases">
        <title>Genomic Encyclopedia of Type Strains, Phase IV (KMG-IV): sequencing the most valuable type-strain genomes for metagenomic binning, comparative biology and taxonomic classification.</title>
        <authorList>
            <person name="Goeker M."/>
        </authorList>
    </citation>
    <scope>NUCLEOTIDE SEQUENCE [LARGE SCALE GENOMIC DNA]</scope>
    <source>
        <strain evidence="12 13">DSM 18233</strain>
    </source>
</reference>
<feature type="domain" description="Alpha-D-phosphohexomutase alpha/beta/alpha" evidence="10">
    <location>
        <begin position="151"/>
        <end position="256"/>
    </location>
</feature>
<feature type="domain" description="Alpha-D-phosphohexomutase alpha/beta/alpha" evidence="9">
    <location>
        <begin position="6"/>
        <end position="133"/>
    </location>
</feature>
<dbReference type="SUPFAM" id="SSF53738">
    <property type="entry name" value="Phosphoglucomutase, first 3 domains"/>
    <property type="match status" value="3"/>
</dbReference>
<dbReference type="Pfam" id="PF00408">
    <property type="entry name" value="PGM_PMM_IV"/>
    <property type="match status" value="1"/>
</dbReference>
<evidence type="ECO:0000256" key="3">
    <source>
        <dbReference type="ARBA" id="ARBA00022553"/>
    </source>
</evidence>
<evidence type="ECO:0000256" key="2">
    <source>
        <dbReference type="ARBA" id="ARBA00010231"/>
    </source>
</evidence>
<evidence type="ECO:0000256" key="4">
    <source>
        <dbReference type="ARBA" id="ARBA00022723"/>
    </source>
</evidence>
<evidence type="ECO:0000256" key="5">
    <source>
        <dbReference type="ARBA" id="ARBA00022842"/>
    </source>
</evidence>
<dbReference type="InterPro" id="IPR005846">
    <property type="entry name" value="A-D-PHexomutase_a/b/a-III"/>
</dbReference>
<keyword evidence="4 7" id="KW-0479">Metal-binding</keyword>
<dbReference type="Pfam" id="PF02880">
    <property type="entry name" value="PGM_PMM_III"/>
    <property type="match status" value="1"/>
</dbReference>
<dbReference type="EMBL" id="JACHHN010000006">
    <property type="protein sequence ID" value="MBB5192441.1"/>
    <property type="molecule type" value="Genomic_DNA"/>
</dbReference>
<evidence type="ECO:0000259" key="11">
    <source>
        <dbReference type="Pfam" id="PF02880"/>
    </source>
</evidence>
<evidence type="ECO:0000259" key="10">
    <source>
        <dbReference type="Pfam" id="PF02879"/>
    </source>
</evidence>
<dbReference type="InterPro" id="IPR005845">
    <property type="entry name" value="A-D-PHexomutase_a/b/a-II"/>
</dbReference>
<dbReference type="InterPro" id="IPR005841">
    <property type="entry name" value="Alpha-D-phosphohexomutase_SF"/>
</dbReference>
<dbReference type="InterPro" id="IPR005843">
    <property type="entry name" value="A-D-PHexomutase_C"/>
</dbReference>